<evidence type="ECO:0000313" key="2">
    <source>
        <dbReference type="EMBL" id="RLN54576.1"/>
    </source>
</evidence>
<dbReference type="AlphaFoldDB" id="A0A3F2RE73"/>
<dbReference type="Proteomes" id="UP000284657">
    <property type="component" value="Unassembled WGS sequence"/>
</dbReference>
<proteinExistence type="predicted"/>
<organism evidence="2 3">
    <name type="scientific">Phytophthora kernoviae</name>
    <dbReference type="NCBI Taxonomy" id="325452"/>
    <lineage>
        <taxon>Eukaryota</taxon>
        <taxon>Sar</taxon>
        <taxon>Stramenopiles</taxon>
        <taxon>Oomycota</taxon>
        <taxon>Peronosporomycetes</taxon>
        <taxon>Peronosporales</taxon>
        <taxon>Peronosporaceae</taxon>
        <taxon>Phytophthora</taxon>
    </lineage>
</organism>
<evidence type="ECO:0000313" key="1">
    <source>
        <dbReference type="EMBL" id="RLN48468.1"/>
    </source>
</evidence>
<dbReference type="OrthoDB" id="72231at2759"/>
<gene>
    <name evidence="1" type="ORF">BBJ29_006558</name>
    <name evidence="2" type="ORF">BBP00_00008887</name>
</gene>
<dbReference type="Proteomes" id="UP000277300">
    <property type="component" value="Unassembled WGS sequence"/>
</dbReference>
<reference evidence="3 4" key="1">
    <citation type="submission" date="2018-07" db="EMBL/GenBank/DDBJ databases">
        <title>Genome sequencing of oomycete isolates from Chile give support for New Zealand origin for Phytophthora kernoviae and make available the first Nothophytophthora sp. genome.</title>
        <authorList>
            <person name="Studholme D.J."/>
            <person name="Sanfuentes E."/>
            <person name="Panda P."/>
            <person name="Hill R."/>
            <person name="Sambles C."/>
            <person name="Grant M."/>
            <person name="Williams N.M."/>
            <person name="Mcdougal R.L."/>
        </authorList>
    </citation>
    <scope>NUCLEOTIDE SEQUENCE [LARGE SCALE GENOMIC DNA]</scope>
    <source>
        <strain evidence="2">Chile6</strain>
        <strain evidence="1">Chile7</strain>
    </source>
</reference>
<dbReference type="EMBL" id="MBDO02000503">
    <property type="protein sequence ID" value="RLN54576.1"/>
    <property type="molecule type" value="Genomic_DNA"/>
</dbReference>
<evidence type="ECO:0000313" key="4">
    <source>
        <dbReference type="Proteomes" id="UP000284657"/>
    </source>
</evidence>
<sequence>MLESFDVFNRDADAIGTWLNMALLLLRQHPKQAVESFFSLPASNETSWWFAVVVERWTPNANVIYSLFAILAHIFALPHNTLGDQIQAALAENLIAGRNLLGIMCTVSNYYHCATLGSIDGQVDGSSQGPAVDSSQHYSQMLVLLEVIRVIRQWSERPTLVPRFEASRSVITTLLPVLIEQLHRHHHGRDLSPVFASKRLIFILEVLLSLRHLAVSNSLRCFLVSSDKLQMSLKWLRCSNTRRSSSGSNSVNFTARTSRVAITADFHDDGDLDALVAREAQNLQDLMLTNGTLTIKVHRIEATFVEDEHRDKLHAVRFAFGKSEAQTKFRKHDVKIDETLTLHVKDAAADAQLTLEVLQKPKKSLVATQQPLADFQRTLLERKMTFTFGPKTAPNTVLLYFGVDWKPSDKTLATVETHRPWFMRVSYYYDTSKNVYNYTTSFRVVAPFARFGESTANTVLATVSGKTLYDIDEAWVGPGLNALDDKVDATISSVVTTLYNGQQFALKKKDQAVETAVKAKDYTTERVSTASSAVYNTVAGAADYTKTQVVHASSSTYGTVKGVAFTVLSYVPVIGPKLVA</sequence>
<name>A0A3F2RE73_9STRA</name>
<accession>A0A3F2RE73</accession>
<protein>
    <submittedName>
        <fullName evidence="2">Uncharacterized protein</fullName>
    </submittedName>
</protein>
<dbReference type="EMBL" id="MBAD02002302">
    <property type="protein sequence ID" value="RLN48468.1"/>
    <property type="molecule type" value="Genomic_DNA"/>
</dbReference>
<evidence type="ECO:0000313" key="3">
    <source>
        <dbReference type="Proteomes" id="UP000277300"/>
    </source>
</evidence>
<comment type="caution">
    <text evidence="2">The sequence shown here is derived from an EMBL/GenBank/DDBJ whole genome shotgun (WGS) entry which is preliminary data.</text>
</comment>